<keyword evidence="8" id="KW-0347">Helicase</keyword>
<keyword evidence="5 6" id="KW-0234">DNA repair</keyword>
<dbReference type="GO" id="GO:0000400">
    <property type="term" value="F:four-way junction DNA binding"/>
    <property type="evidence" value="ECO:0007669"/>
    <property type="project" value="UniProtKB-UniRule"/>
</dbReference>
<gene>
    <name evidence="6" type="primary">ruvA</name>
    <name evidence="8" type="ORF">SAMN02745728_01148</name>
</gene>
<dbReference type="GO" id="GO:0006281">
    <property type="term" value="P:DNA repair"/>
    <property type="evidence" value="ECO:0007669"/>
    <property type="project" value="UniProtKB-UniRule"/>
</dbReference>
<dbReference type="GO" id="GO:0009379">
    <property type="term" value="C:Holliday junction helicase complex"/>
    <property type="evidence" value="ECO:0007669"/>
    <property type="project" value="InterPro"/>
</dbReference>
<dbReference type="GO" id="GO:0005737">
    <property type="term" value="C:cytoplasm"/>
    <property type="evidence" value="ECO:0007669"/>
    <property type="project" value="UniProtKB-SubCell"/>
</dbReference>
<dbReference type="Pfam" id="PF07499">
    <property type="entry name" value="RuvA_C"/>
    <property type="match status" value="1"/>
</dbReference>
<dbReference type="CDD" id="cd14332">
    <property type="entry name" value="UBA_RuvA_C"/>
    <property type="match status" value="1"/>
</dbReference>
<dbReference type="InterPro" id="IPR036267">
    <property type="entry name" value="RuvA_C_sf"/>
</dbReference>
<dbReference type="GO" id="GO:0005524">
    <property type="term" value="F:ATP binding"/>
    <property type="evidence" value="ECO:0007669"/>
    <property type="project" value="InterPro"/>
</dbReference>
<dbReference type="STRING" id="1121455.SAMN02745728_01148"/>
<evidence type="ECO:0000313" key="8">
    <source>
        <dbReference type="EMBL" id="SHN60667.1"/>
    </source>
</evidence>
<evidence type="ECO:0000259" key="7">
    <source>
        <dbReference type="SMART" id="SM00278"/>
    </source>
</evidence>
<dbReference type="SUPFAM" id="SSF47781">
    <property type="entry name" value="RuvA domain 2-like"/>
    <property type="match status" value="1"/>
</dbReference>
<dbReference type="Gene3D" id="1.10.8.10">
    <property type="entry name" value="DNA helicase RuvA subunit, C-terminal domain"/>
    <property type="match status" value="1"/>
</dbReference>
<protein>
    <recommendedName>
        <fullName evidence="6">Holliday junction branch migration complex subunit RuvA</fullName>
    </recommendedName>
</protein>
<dbReference type="GO" id="GO:0048476">
    <property type="term" value="C:Holliday junction resolvase complex"/>
    <property type="evidence" value="ECO:0007669"/>
    <property type="project" value="UniProtKB-UniRule"/>
</dbReference>
<evidence type="ECO:0000256" key="4">
    <source>
        <dbReference type="ARBA" id="ARBA00023172"/>
    </source>
</evidence>
<organism evidence="8 9">
    <name type="scientific">Desulfovibrio litoralis DSM 11393</name>
    <dbReference type="NCBI Taxonomy" id="1121455"/>
    <lineage>
        <taxon>Bacteria</taxon>
        <taxon>Pseudomonadati</taxon>
        <taxon>Thermodesulfobacteriota</taxon>
        <taxon>Desulfovibrionia</taxon>
        <taxon>Desulfovibrionales</taxon>
        <taxon>Desulfovibrionaceae</taxon>
        <taxon>Desulfovibrio</taxon>
    </lineage>
</organism>
<proteinExistence type="inferred from homology"/>
<keyword evidence="1 6" id="KW-0963">Cytoplasm</keyword>
<dbReference type="Gene3D" id="1.10.150.20">
    <property type="entry name" value="5' to 3' exonuclease, C-terminal subdomain"/>
    <property type="match status" value="1"/>
</dbReference>
<comment type="subcellular location">
    <subcellularLocation>
        <location evidence="6">Cytoplasm</location>
    </subcellularLocation>
</comment>
<dbReference type="GO" id="GO:0006310">
    <property type="term" value="P:DNA recombination"/>
    <property type="evidence" value="ECO:0007669"/>
    <property type="project" value="UniProtKB-UniRule"/>
</dbReference>
<evidence type="ECO:0000256" key="2">
    <source>
        <dbReference type="ARBA" id="ARBA00022763"/>
    </source>
</evidence>
<keyword evidence="8" id="KW-0067">ATP-binding</keyword>
<accession>A0A1M7SQ47</accession>
<dbReference type="NCBIfam" id="TIGR00084">
    <property type="entry name" value="ruvA"/>
    <property type="match status" value="1"/>
</dbReference>
<dbReference type="InterPro" id="IPR010994">
    <property type="entry name" value="RuvA_2-like"/>
</dbReference>
<keyword evidence="8" id="KW-0378">Hydrolase</keyword>
<dbReference type="SUPFAM" id="SSF50249">
    <property type="entry name" value="Nucleic acid-binding proteins"/>
    <property type="match status" value="1"/>
</dbReference>
<name>A0A1M7SQ47_9BACT</name>
<evidence type="ECO:0000256" key="6">
    <source>
        <dbReference type="HAMAP-Rule" id="MF_00031"/>
    </source>
</evidence>
<evidence type="ECO:0000313" key="9">
    <source>
        <dbReference type="Proteomes" id="UP000186469"/>
    </source>
</evidence>
<comment type="function">
    <text evidence="6">The RuvA-RuvB-RuvC complex processes Holliday junction (HJ) DNA during genetic recombination and DNA repair, while the RuvA-RuvB complex plays an important role in the rescue of blocked DNA replication forks via replication fork reversal (RFR). RuvA specifically binds to HJ cruciform DNA, conferring on it an open structure. The RuvB hexamer acts as an ATP-dependent pump, pulling dsDNA into and through the RuvAB complex. HJ branch migration allows RuvC to scan DNA until it finds its consensus sequence, where it cleaves and resolves the cruciform DNA.</text>
</comment>
<keyword evidence="3 6" id="KW-0238">DNA-binding</keyword>
<dbReference type="OrthoDB" id="5293449at2"/>
<feature type="domain" description="Helix-hairpin-helix DNA-binding motif class 1" evidence="7">
    <location>
        <begin position="74"/>
        <end position="93"/>
    </location>
</feature>
<dbReference type="InterPro" id="IPR000085">
    <property type="entry name" value="RuvA"/>
</dbReference>
<keyword evidence="8" id="KW-0547">Nucleotide-binding</keyword>
<dbReference type="Pfam" id="PF01330">
    <property type="entry name" value="RuvA_N"/>
    <property type="match status" value="1"/>
</dbReference>
<dbReference type="InterPro" id="IPR003583">
    <property type="entry name" value="Hlx-hairpin-Hlx_DNA-bd_motif"/>
</dbReference>
<comment type="domain">
    <text evidence="6">Has three domains with a flexible linker between the domains II and III and assumes an 'L' shape. Domain III is highly mobile and contacts RuvB.</text>
</comment>
<dbReference type="InterPro" id="IPR011114">
    <property type="entry name" value="RuvA_C"/>
</dbReference>
<dbReference type="GO" id="GO:0009378">
    <property type="term" value="F:four-way junction helicase activity"/>
    <property type="evidence" value="ECO:0007669"/>
    <property type="project" value="InterPro"/>
</dbReference>
<dbReference type="SMART" id="SM00278">
    <property type="entry name" value="HhH1"/>
    <property type="match status" value="2"/>
</dbReference>
<dbReference type="Proteomes" id="UP000186469">
    <property type="component" value="Unassembled WGS sequence"/>
</dbReference>
<feature type="region of interest" description="Domain III" evidence="6">
    <location>
        <begin position="152"/>
        <end position="204"/>
    </location>
</feature>
<dbReference type="Pfam" id="PF14520">
    <property type="entry name" value="HHH_5"/>
    <property type="match status" value="1"/>
</dbReference>
<keyword evidence="9" id="KW-1185">Reference proteome</keyword>
<evidence type="ECO:0000256" key="5">
    <source>
        <dbReference type="ARBA" id="ARBA00023204"/>
    </source>
</evidence>
<comment type="subunit">
    <text evidence="6">Homotetramer. Forms an RuvA(8)-RuvB(12)-Holliday junction (HJ) complex. HJ DNA is sandwiched between 2 RuvA tetramers; dsDNA enters through RuvA and exits via RuvB. An RuvB hexamer assembles on each DNA strand where it exits the tetramer. Each RuvB hexamer is contacted by two RuvA subunits (via domain III) on 2 adjacent RuvB subunits; this complex drives branch migration. In the full resolvosome a probable DNA-RuvA(4)-RuvB(12)-RuvC(2) complex forms which resolves the HJ.</text>
</comment>
<reference evidence="8 9" key="1">
    <citation type="submission" date="2016-12" db="EMBL/GenBank/DDBJ databases">
        <authorList>
            <person name="Song W.-J."/>
            <person name="Kurnit D.M."/>
        </authorList>
    </citation>
    <scope>NUCLEOTIDE SEQUENCE [LARGE SCALE GENOMIC DNA]</scope>
    <source>
        <strain evidence="8 9">DSM 11393</strain>
    </source>
</reference>
<dbReference type="InterPro" id="IPR013849">
    <property type="entry name" value="DNA_helicase_Holl-junc_RuvA_I"/>
</dbReference>
<comment type="similarity">
    <text evidence="6">Belongs to the RuvA family.</text>
</comment>
<feature type="domain" description="Helix-hairpin-helix DNA-binding motif class 1" evidence="7">
    <location>
        <begin position="109"/>
        <end position="128"/>
    </location>
</feature>
<dbReference type="HAMAP" id="MF_00031">
    <property type="entry name" value="DNA_HJ_migration_RuvA"/>
    <property type="match status" value="1"/>
</dbReference>
<dbReference type="AlphaFoldDB" id="A0A1M7SQ47"/>
<evidence type="ECO:0000256" key="1">
    <source>
        <dbReference type="ARBA" id="ARBA00022490"/>
    </source>
</evidence>
<dbReference type="EMBL" id="FRDI01000004">
    <property type="protein sequence ID" value="SHN60667.1"/>
    <property type="molecule type" value="Genomic_DNA"/>
</dbReference>
<dbReference type="RefSeq" id="WP_072696833.1">
    <property type="nucleotide sequence ID" value="NZ_FRDI01000004.1"/>
</dbReference>
<dbReference type="Gene3D" id="2.40.50.140">
    <property type="entry name" value="Nucleic acid-binding proteins"/>
    <property type="match status" value="1"/>
</dbReference>
<evidence type="ECO:0000256" key="3">
    <source>
        <dbReference type="ARBA" id="ARBA00023125"/>
    </source>
</evidence>
<keyword evidence="2 6" id="KW-0227">DNA damage</keyword>
<comment type="caution">
    <text evidence="6">Lacks conserved residue(s) required for the propagation of feature annotation.</text>
</comment>
<keyword evidence="4 6" id="KW-0233">DNA recombination</keyword>
<dbReference type="SUPFAM" id="SSF46929">
    <property type="entry name" value="DNA helicase RuvA subunit, C-terminal domain"/>
    <property type="match status" value="1"/>
</dbReference>
<dbReference type="InterPro" id="IPR012340">
    <property type="entry name" value="NA-bd_OB-fold"/>
</dbReference>
<sequence length="204" mass="22189">MLAYIEGRLLETTTNSAILLSAGGVGYEVFMTSASLSQLPNKGETVCVYLYTVVREDALELYGFFSWDERQTFILLTSISKVGAKTALSILATFRPDDLRKIVLEDNIEALTRVSGIGKKTAQHVFLELKYKLKTDDISSGSMILSGSSPSVLREAVTGLLNLGYAEEEAEKTVREVLSSTPELDVSGALRAALKKLASLSGRR</sequence>
<feature type="region of interest" description="Domain II" evidence="6">
    <location>
        <begin position="66"/>
        <end position="143"/>
    </location>
</feature>